<dbReference type="PRINTS" id="PR00032">
    <property type="entry name" value="HTHARAC"/>
</dbReference>
<dbReference type="PANTHER" id="PTHR46796:SF14">
    <property type="entry name" value="TRANSCRIPTIONAL REGULATORY PROTEIN"/>
    <property type="match status" value="1"/>
</dbReference>
<dbReference type="EMBL" id="CABFNB010000151">
    <property type="protein sequence ID" value="VTZ65447.1"/>
    <property type="molecule type" value="Genomic_DNA"/>
</dbReference>
<dbReference type="AlphaFoldDB" id="A0A508X6K0"/>
<accession>A0A508X6K0</accession>
<feature type="domain" description="HTH araC/xylS-type" evidence="4">
    <location>
        <begin position="201"/>
        <end position="298"/>
    </location>
</feature>
<dbReference type="SUPFAM" id="SSF46689">
    <property type="entry name" value="Homeodomain-like"/>
    <property type="match status" value="2"/>
</dbReference>
<dbReference type="PROSITE" id="PS00041">
    <property type="entry name" value="HTH_ARAC_FAMILY_1"/>
    <property type="match status" value="1"/>
</dbReference>
<evidence type="ECO:0000313" key="5">
    <source>
        <dbReference type="EMBL" id="VTZ65447.1"/>
    </source>
</evidence>
<dbReference type="InterPro" id="IPR009057">
    <property type="entry name" value="Homeodomain-like_sf"/>
</dbReference>
<keyword evidence="3" id="KW-0804">Transcription</keyword>
<proteinExistence type="predicted"/>
<sequence length="298" mass="33570">MNDRAAPETLKDHINGRLLTRGHGKAWQNILVQLLAHESYEERLFVPAVAEPLLVWIISGAATVEERELEGKWLSNEVSVGDFFLTNSATPYEMRWRTSGPERFRVLHVYLGLPIYETAVAELYGADGCAGLQLRDVSGEKDQKLSNLLEMVHAELVAKHEPSEMYVQGLASALAIHLVRNYTDKSAPVVKKGALPAFKLRRVIDAMHDALGEEFRLETYASEAGLSTFHFSRAFKQSTGFSPSEYFTRLRMDEARKLLRYTEKSVLEVSMEVGYASPSHFAQVFRKMVGVNPSDYRS</sequence>
<dbReference type="InterPro" id="IPR018060">
    <property type="entry name" value="HTH_AraC"/>
</dbReference>
<dbReference type="PANTHER" id="PTHR46796">
    <property type="entry name" value="HTH-TYPE TRANSCRIPTIONAL ACTIVATOR RHAS-RELATED"/>
    <property type="match status" value="1"/>
</dbReference>
<evidence type="ECO:0000256" key="3">
    <source>
        <dbReference type="ARBA" id="ARBA00023163"/>
    </source>
</evidence>
<dbReference type="Proteomes" id="UP000507954">
    <property type="component" value="Unassembled WGS sequence"/>
</dbReference>
<dbReference type="GO" id="GO:0003700">
    <property type="term" value="F:DNA-binding transcription factor activity"/>
    <property type="evidence" value="ECO:0007669"/>
    <property type="project" value="InterPro"/>
</dbReference>
<dbReference type="PROSITE" id="PS01124">
    <property type="entry name" value="HTH_ARAC_FAMILY_2"/>
    <property type="match status" value="1"/>
</dbReference>
<evidence type="ECO:0000259" key="4">
    <source>
        <dbReference type="PROSITE" id="PS01124"/>
    </source>
</evidence>
<evidence type="ECO:0000256" key="2">
    <source>
        <dbReference type="ARBA" id="ARBA00023125"/>
    </source>
</evidence>
<protein>
    <submittedName>
        <fullName evidence="5">AraC family transcriptional regulator</fullName>
    </submittedName>
</protein>
<name>A0A508X6K0_9HYPH</name>
<dbReference type="InterPro" id="IPR020449">
    <property type="entry name" value="Tscrpt_reg_AraC-type_HTH"/>
</dbReference>
<dbReference type="RefSeq" id="WP_180162256.1">
    <property type="nucleotide sequence ID" value="NZ_CABFNB010000151.1"/>
</dbReference>
<evidence type="ECO:0000313" key="6">
    <source>
        <dbReference type="Proteomes" id="UP000507954"/>
    </source>
</evidence>
<gene>
    <name evidence="5" type="ORF">EMEDMD4_800029</name>
</gene>
<dbReference type="GO" id="GO:0043565">
    <property type="term" value="F:sequence-specific DNA binding"/>
    <property type="evidence" value="ECO:0007669"/>
    <property type="project" value="InterPro"/>
</dbReference>
<dbReference type="SMART" id="SM00342">
    <property type="entry name" value="HTH_ARAC"/>
    <property type="match status" value="1"/>
</dbReference>
<organism evidence="5 6">
    <name type="scientific">Sinorhizobium medicae</name>
    <dbReference type="NCBI Taxonomy" id="110321"/>
    <lineage>
        <taxon>Bacteria</taxon>
        <taxon>Pseudomonadati</taxon>
        <taxon>Pseudomonadota</taxon>
        <taxon>Alphaproteobacteria</taxon>
        <taxon>Hyphomicrobiales</taxon>
        <taxon>Rhizobiaceae</taxon>
        <taxon>Sinorhizobium/Ensifer group</taxon>
        <taxon>Sinorhizobium</taxon>
    </lineage>
</organism>
<dbReference type="Gene3D" id="1.10.10.60">
    <property type="entry name" value="Homeodomain-like"/>
    <property type="match status" value="2"/>
</dbReference>
<dbReference type="Pfam" id="PF12833">
    <property type="entry name" value="HTH_18"/>
    <property type="match status" value="1"/>
</dbReference>
<evidence type="ECO:0000256" key="1">
    <source>
        <dbReference type="ARBA" id="ARBA00023015"/>
    </source>
</evidence>
<keyword evidence="1" id="KW-0805">Transcription regulation</keyword>
<reference evidence="5 6" key="1">
    <citation type="submission" date="2019-06" db="EMBL/GenBank/DDBJ databases">
        <authorList>
            <person name="Le Quere A."/>
            <person name="Colella S."/>
        </authorList>
    </citation>
    <scope>NUCLEOTIDE SEQUENCE [LARGE SCALE GENOMIC DNA]</scope>
    <source>
        <strain evidence="5">EmedicaeMD41</strain>
    </source>
</reference>
<dbReference type="InterPro" id="IPR018062">
    <property type="entry name" value="HTH_AraC-typ_CS"/>
</dbReference>
<keyword evidence="2" id="KW-0238">DNA-binding</keyword>
<dbReference type="InterPro" id="IPR050204">
    <property type="entry name" value="AraC_XylS_family_regulators"/>
</dbReference>